<feature type="transmembrane region" description="Helical" evidence="1">
    <location>
        <begin position="413"/>
        <end position="438"/>
    </location>
</feature>
<dbReference type="Pfam" id="PF07698">
    <property type="entry name" value="7TM-7TMR_HD"/>
    <property type="match status" value="1"/>
</dbReference>
<dbReference type="InterPro" id="IPR011624">
    <property type="entry name" value="Metal-dep_PHydrolase_7TM_extra"/>
</dbReference>
<keyword evidence="1" id="KW-0812">Transmembrane</keyword>
<feature type="transmembrane region" description="Helical" evidence="1">
    <location>
        <begin position="316"/>
        <end position="336"/>
    </location>
</feature>
<keyword evidence="1" id="KW-1133">Transmembrane helix</keyword>
<dbReference type="CDD" id="cd00077">
    <property type="entry name" value="HDc"/>
    <property type="match status" value="1"/>
</dbReference>
<sequence>MIGHFKLKLNISKNKKRIFIFLLTFIFVYGTLLTTLMTKRYDLKVGDIANTDIKAPREIEDKKETEIRQQEVADKVDKQYSLKTDVQKQGQENIQNFFQKLISIKESSSSDSDKISALKKVNDKLDNEQCKELLASSKEQISDMQSVLLDTIAKIYANPIEEDKLSDVQNAKAIVDTKVMSLDYSRNIKLALQSLAYAQIKPNFFFDKEKTDEKIKEAIKNVTPIMYKKNQLIVKEGTPVTEDQVQILSELGLLNDSNTNIFIFLMLGIFVGCILCIQYSYLYKMHREIYNDVSKVILISIINCTALILARTVSIISPFVIPLACAPILITLLIDYRVSMVLSSINCILIAACVGFAPEIIILALLNAVLGATIIRRMQQRNDILYITVYLAIISAIITLSAGVLISNNLREVFLKASLSVLASILSGILAVGLLPFFENSFDVVTTVKLLELSNPNNPLLKKLLMEAPGTYHHSMLVANLAEMAAEEVGGNPVLARIGAYYHDIGKTKRPIFFRENQMTKENPHDRISPNLSASIIISHVKDGLEMAKEYNLPQAIQDIIEQHHGNTLVKYFYITMKNNSENPDDVKEEDFRYTGRTPEGKEAGIIMLADSVEAAVRSINEPTKEKIEQMVNNIINDKLNSAQLDNCELTFRDLNKIKKCFLKALNGIYHQRIEYPTENKKKEIK</sequence>
<dbReference type="InterPro" id="IPR006674">
    <property type="entry name" value="HD_domain"/>
</dbReference>
<organism evidence="3 4">
    <name type="scientific">Clostridium fallax</name>
    <dbReference type="NCBI Taxonomy" id="1533"/>
    <lineage>
        <taxon>Bacteria</taxon>
        <taxon>Bacillati</taxon>
        <taxon>Bacillota</taxon>
        <taxon>Clostridia</taxon>
        <taxon>Eubacteriales</taxon>
        <taxon>Clostridiaceae</taxon>
        <taxon>Clostridium</taxon>
    </lineage>
</organism>
<evidence type="ECO:0000313" key="4">
    <source>
        <dbReference type="Proteomes" id="UP000184035"/>
    </source>
</evidence>
<dbReference type="OrthoDB" id="9806952at2"/>
<gene>
    <name evidence="3" type="ORF">SAMN05443638_13011</name>
</gene>
<feature type="transmembrane region" description="Helical" evidence="1">
    <location>
        <begin position="261"/>
        <end position="281"/>
    </location>
</feature>
<proteinExistence type="predicted"/>
<evidence type="ECO:0000259" key="2">
    <source>
        <dbReference type="SMART" id="SM00471"/>
    </source>
</evidence>
<dbReference type="NCBIfam" id="TIGR00277">
    <property type="entry name" value="HDIG"/>
    <property type="match status" value="1"/>
</dbReference>
<keyword evidence="1" id="KW-0472">Membrane</keyword>
<feature type="transmembrane region" description="Helical" evidence="1">
    <location>
        <begin position="348"/>
        <end position="372"/>
    </location>
</feature>
<dbReference type="PANTHER" id="PTHR36442:SF1">
    <property type="entry name" value="CYCLIC-DI-AMP PHOSPHODIESTERASE PGPH"/>
    <property type="match status" value="1"/>
</dbReference>
<feature type="domain" description="HD/PDEase" evidence="2">
    <location>
        <begin position="467"/>
        <end position="625"/>
    </location>
</feature>
<dbReference type="Gene3D" id="1.10.3210.10">
    <property type="entry name" value="Hypothetical protein af1432"/>
    <property type="match status" value="1"/>
</dbReference>
<dbReference type="Pfam" id="PF07697">
    <property type="entry name" value="7TMR-HDED"/>
    <property type="match status" value="1"/>
</dbReference>
<dbReference type="STRING" id="1533.SAMN05443638_13011"/>
<dbReference type="Pfam" id="PF01966">
    <property type="entry name" value="HD"/>
    <property type="match status" value="1"/>
</dbReference>
<dbReference type="SUPFAM" id="SSF109604">
    <property type="entry name" value="HD-domain/PDEase-like"/>
    <property type="match status" value="1"/>
</dbReference>
<dbReference type="InterPro" id="IPR052722">
    <property type="entry name" value="PgpH_phosphodiesterase"/>
</dbReference>
<evidence type="ECO:0000313" key="3">
    <source>
        <dbReference type="EMBL" id="SHF07400.1"/>
    </source>
</evidence>
<dbReference type="SMART" id="SM00471">
    <property type="entry name" value="HDc"/>
    <property type="match status" value="1"/>
</dbReference>
<evidence type="ECO:0000256" key="1">
    <source>
        <dbReference type="SAM" id="Phobius"/>
    </source>
</evidence>
<feature type="transmembrane region" description="Helical" evidence="1">
    <location>
        <begin position="384"/>
        <end position="406"/>
    </location>
</feature>
<dbReference type="InterPro" id="IPR003607">
    <property type="entry name" value="HD/PDEase_dom"/>
</dbReference>
<accession>A0A1M4YNP2</accession>
<dbReference type="InterPro" id="IPR011621">
    <property type="entry name" value="Metal-dep_PHydrolase_7TM_intra"/>
</dbReference>
<dbReference type="EMBL" id="FQVM01000030">
    <property type="protein sequence ID" value="SHF07400.1"/>
    <property type="molecule type" value="Genomic_DNA"/>
</dbReference>
<reference evidence="3 4" key="1">
    <citation type="submission" date="2016-11" db="EMBL/GenBank/DDBJ databases">
        <authorList>
            <person name="Jaros S."/>
            <person name="Januszkiewicz K."/>
            <person name="Wedrychowicz H."/>
        </authorList>
    </citation>
    <scope>NUCLEOTIDE SEQUENCE [LARGE SCALE GENOMIC DNA]</scope>
    <source>
        <strain evidence="3 4">DSM 2631</strain>
    </source>
</reference>
<feature type="transmembrane region" description="Helical" evidence="1">
    <location>
        <begin position="18"/>
        <end position="37"/>
    </location>
</feature>
<keyword evidence="4" id="KW-1185">Reference proteome</keyword>
<dbReference type="AlphaFoldDB" id="A0A1M4YNP2"/>
<dbReference type="RefSeq" id="WP_072897360.1">
    <property type="nucleotide sequence ID" value="NZ_FQVM01000030.1"/>
</dbReference>
<dbReference type="Proteomes" id="UP000184035">
    <property type="component" value="Unassembled WGS sequence"/>
</dbReference>
<feature type="transmembrane region" description="Helical" evidence="1">
    <location>
        <begin position="293"/>
        <end position="310"/>
    </location>
</feature>
<dbReference type="InterPro" id="IPR006675">
    <property type="entry name" value="HDIG_dom"/>
</dbReference>
<name>A0A1M4YNP2_9CLOT</name>
<dbReference type="PANTHER" id="PTHR36442">
    <property type="entry name" value="CYCLIC-DI-AMP PHOSPHODIESTERASE PGPH"/>
    <property type="match status" value="1"/>
</dbReference>
<protein>
    <recommendedName>
        <fullName evidence="2">HD/PDEase domain-containing protein</fullName>
    </recommendedName>
</protein>